<dbReference type="PANTHER" id="PTHR24250">
    <property type="entry name" value="CHYMOTRYPSIN-RELATED"/>
    <property type="match status" value="1"/>
</dbReference>
<protein>
    <recommendedName>
        <fullName evidence="3">Peptidase S1 domain-containing protein</fullName>
    </recommendedName>
</protein>
<accession>A0A9W8LNF1</accession>
<evidence type="ECO:0000256" key="1">
    <source>
        <dbReference type="ARBA" id="ARBA00023157"/>
    </source>
</evidence>
<dbReference type="EMBL" id="JANBUO010003074">
    <property type="protein sequence ID" value="KAJ2792970.1"/>
    <property type="molecule type" value="Genomic_DNA"/>
</dbReference>
<dbReference type="PROSITE" id="PS50240">
    <property type="entry name" value="TRYPSIN_DOM"/>
    <property type="match status" value="1"/>
</dbReference>
<feature type="non-terminal residue" evidence="4">
    <location>
        <position position="1"/>
    </location>
</feature>
<feature type="compositionally biased region" description="Basic and acidic residues" evidence="2">
    <location>
        <begin position="182"/>
        <end position="245"/>
    </location>
</feature>
<comment type="caution">
    <text evidence="4">The sequence shown here is derived from an EMBL/GenBank/DDBJ whole genome shotgun (WGS) entry which is preliminary data.</text>
</comment>
<feature type="domain" description="Peptidase S1" evidence="3">
    <location>
        <begin position="1"/>
        <end position="154"/>
    </location>
</feature>
<gene>
    <name evidence="4" type="ORF">H4R20_006692</name>
</gene>
<keyword evidence="1" id="KW-1015">Disulfide bond</keyword>
<dbReference type="SMART" id="SM00020">
    <property type="entry name" value="Tryp_SPc"/>
    <property type="match status" value="1"/>
</dbReference>
<name>A0A9W8LNF1_9FUNG</name>
<feature type="compositionally biased region" description="Acidic residues" evidence="2">
    <location>
        <begin position="246"/>
        <end position="260"/>
    </location>
</feature>
<dbReference type="GO" id="GO:0004252">
    <property type="term" value="F:serine-type endopeptidase activity"/>
    <property type="evidence" value="ECO:0007669"/>
    <property type="project" value="InterPro"/>
</dbReference>
<keyword evidence="5" id="KW-1185">Reference proteome</keyword>
<dbReference type="InterPro" id="IPR043504">
    <property type="entry name" value="Peptidase_S1_PA_chymotrypsin"/>
</dbReference>
<feature type="region of interest" description="Disordered" evidence="2">
    <location>
        <begin position="154"/>
        <end position="264"/>
    </location>
</feature>
<dbReference type="GO" id="GO:0006508">
    <property type="term" value="P:proteolysis"/>
    <property type="evidence" value="ECO:0007669"/>
    <property type="project" value="InterPro"/>
</dbReference>
<evidence type="ECO:0000256" key="2">
    <source>
        <dbReference type="SAM" id="MobiDB-lite"/>
    </source>
</evidence>
<dbReference type="Pfam" id="PF00089">
    <property type="entry name" value="Trypsin"/>
    <property type="match status" value="1"/>
</dbReference>
<dbReference type="AlphaFoldDB" id="A0A9W8LNF1"/>
<dbReference type="InterPro" id="IPR009003">
    <property type="entry name" value="Peptidase_S1_PA"/>
</dbReference>
<dbReference type="InterPro" id="IPR033116">
    <property type="entry name" value="TRYPSIN_SER"/>
</dbReference>
<dbReference type="PANTHER" id="PTHR24250:SF50">
    <property type="entry name" value="PEPTIDASE S1 DOMAIN-CONTAINING PROTEIN"/>
    <property type="match status" value="1"/>
</dbReference>
<dbReference type="SUPFAM" id="SSF50494">
    <property type="entry name" value="Trypsin-like serine proteases"/>
    <property type="match status" value="1"/>
</dbReference>
<dbReference type="Gene3D" id="2.40.10.10">
    <property type="entry name" value="Trypsin-like serine proteases"/>
    <property type="match status" value="1"/>
</dbReference>
<evidence type="ECO:0000313" key="4">
    <source>
        <dbReference type="EMBL" id="KAJ2792970.1"/>
    </source>
</evidence>
<sequence>SDIALLKIKSNNDLVSKTETVVISTADIGSGQTLVTAGWGQTSNSDTAQAGALMYAGLTTADDATCKSGAPEFDGQNGLYVCTSYSTAPGIGTCFGDSGGPLLINTGSGYMLLGLVSFDVNTKDSTNTRCAQDGNVSYFTRVSTYMSFITSTTNIPKSTLVGPGSASTHSNSDSSSDEDSDKDSTDDSKGKDDATKEDSTSSDKDSNEDSDSNKDDGSTTKTEEEKDSAKSDDKGKEAGDNGNDRDNDDNADSETADTNDETSAAPKLLAIGIGSLVANLAATLLVALF</sequence>
<dbReference type="PROSITE" id="PS00135">
    <property type="entry name" value="TRYPSIN_SER"/>
    <property type="match status" value="1"/>
</dbReference>
<evidence type="ECO:0000313" key="5">
    <source>
        <dbReference type="Proteomes" id="UP001140094"/>
    </source>
</evidence>
<reference evidence="4" key="1">
    <citation type="submission" date="2022-07" db="EMBL/GenBank/DDBJ databases">
        <title>Phylogenomic reconstructions and comparative analyses of Kickxellomycotina fungi.</title>
        <authorList>
            <person name="Reynolds N.K."/>
            <person name="Stajich J.E."/>
            <person name="Barry K."/>
            <person name="Grigoriev I.V."/>
            <person name="Crous P."/>
            <person name="Smith M.E."/>
        </authorList>
    </citation>
    <scope>NUCLEOTIDE SEQUENCE</scope>
    <source>
        <strain evidence="4">NRRL 1565</strain>
    </source>
</reference>
<organism evidence="4 5">
    <name type="scientific">Coemansia guatemalensis</name>
    <dbReference type="NCBI Taxonomy" id="2761395"/>
    <lineage>
        <taxon>Eukaryota</taxon>
        <taxon>Fungi</taxon>
        <taxon>Fungi incertae sedis</taxon>
        <taxon>Zoopagomycota</taxon>
        <taxon>Kickxellomycotina</taxon>
        <taxon>Kickxellomycetes</taxon>
        <taxon>Kickxellales</taxon>
        <taxon>Kickxellaceae</taxon>
        <taxon>Coemansia</taxon>
    </lineage>
</organism>
<dbReference type="OrthoDB" id="6380398at2759"/>
<proteinExistence type="predicted"/>
<dbReference type="InterPro" id="IPR001254">
    <property type="entry name" value="Trypsin_dom"/>
</dbReference>
<evidence type="ECO:0000259" key="3">
    <source>
        <dbReference type="PROSITE" id="PS50240"/>
    </source>
</evidence>
<dbReference type="Proteomes" id="UP001140094">
    <property type="component" value="Unassembled WGS sequence"/>
</dbReference>